<evidence type="ECO:0000313" key="3">
    <source>
        <dbReference type="Proteomes" id="UP000244066"/>
    </source>
</evidence>
<accession>A0A2R7YA18</accession>
<gene>
    <name evidence="2" type="ORF">B9J98_00540</name>
</gene>
<dbReference type="InterPro" id="IPR013784">
    <property type="entry name" value="Carb-bd-like_fold"/>
</dbReference>
<protein>
    <recommendedName>
        <fullName evidence="4">Carboxypeptidase regulatory-like domain-containing protein</fullName>
    </recommendedName>
</protein>
<keyword evidence="1" id="KW-0812">Transmembrane</keyword>
<keyword evidence="1" id="KW-0472">Membrane</keyword>
<name>A0A2R7YA18_9ARCH</name>
<proteinExistence type="predicted"/>
<reference evidence="2 3" key="1">
    <citation type="submission" date="2017-04" db="EMBL/GenBank/DDBJ databases">
        <title>Draft Aigarchaeota genome from a New Zealand hot spring.</title>
        <authorList>
            <person name="Reysenbach A.-L."/>
            <person name="Donaho J.A."/>
            <person name="Gerhart J."/>
            <person name="Kelley J.F."/>
            <person name="Kouba K."/>
            <person name="Podar M."/>
            <person name="Stott M."/>
        </authorList>
    </citation>
    <scope>NUCLEOTIDE SEQUENCE [LARGE SCALE GENOMIC DNA]</scope>
    <source>
        <strain evidence="2">NZ13_MG1</strain>
    </source>
</reference>
<dbReference type="InterPro" id="IPR008969">
    <property type="entry name" value="CarboxyPept-like_regulatory"/>
</dbReference>
<dbReference type="SUPFAM" id="SSF49452">
    <property type="entry name" value="Starch-binding domain-like"/>
    <property type="match status" value="1"/>
</dbReference>
<evidence type="ECO:0008006" key="4">
    <source>
        <dbReference type="Google" id="ProtNLM"/>
    </source>
</evidence>
<dbReference type="Proteomes" id="UP000244066">
    <property type="component" value="Unassembled WGS sequence"/>
</dbReference>
<dbReference type="SUPFAM" id="SSF49464">
    <property type="entry name" value="Carboxypeptidase regulatory domain-like"/>
    <property type="match status" value="1"/>
</dbReference>
<evidence type="ECO:0000256" key="1">
    <source>
        <dbReference type="SAM" id="Phobius"/>
    </source>
</evidence>
<dbReference type="GO" id="GO:0030246">
    <property type="term" value="F:carbohydrate binding"/>
    <property type="evidence" value="ECO:0007669"/>
    <property type="project" value="InterPro"/>
</dbReference>
<feature type="transmembrane region" description="Helical" evidence="1">
    <location>
        <begin position="541"/>
        <end position="562"/>
    </location>
</feature>
<comment type="caution">
    <text evidence="2">The sequence shown here is derived from an EMBL/GenBank/DDBJ whole genome shotgun (WGS) entry which is preliminary data.</text>
</comment>
<evidence type="ECO:0000313" key="2">
    <source>
        <dbReference type="EMBL" id="PUA34365.1"/>
    </source>
</evidence>
<sequence length="572" mass="61084">MRKLALLVLLLLLVASTVPTIHAQQNLYVHVTDAEGRPRGNVEVRVVREGFSRIFITNSTGHAVFMDLASGTYAVEAVVRDVVVARKVIEFPRESTAELVLAVSPVRVAVLDTKGKAVQGITVRLKDSGGRINLSGTTDDLGSVSFADVPYSSLEGIGNYTAEAFVDSVSVAKSQFSVPTQAPVNLSAKLVNLNITVTNMEGKKVPQVDVTIRSGNFSRSLAGEGGSVSFQNIPSSELLPTRSYTVEVTRKVLTTPITVYKENRSVPHDMALDLVASLGTLKLRVLDEDGKPVQGISVMISHGLIANFTVLETGEDGSITLSNAPFSTPPSSVGDYTLMLFRGRSYIGRLVTKVTSAFVEETFTMKLSRALFTVMDYGGRPLAGVTLKAKDAVSGAEYEGITKSDGSAELRVLPGPYEVTFNYMGRTVRSSLINLGEGAIEMRLSSVNYPVTVSVVDSLGAPIAGLRLQASFEGKSVFDGVVEKEGIRLTLPYPGELAVSVSMDGSLLQKRIFSLSGPEELRIRISDKINVGGVLVDAASIAQALTIVAFVASLLGLSYVLFGWRRGARKGA</sequence>
<keyword evidence="1" id="KW-1133">Transmembrane helix</keyword>
<dbReference type="AlphaFoldDB" id="A0A2R7YA18"/>
<organism evidence="2 3">
    <name type="scientific">Candidatus Terraquivivens tikiterensis</name>
    <dbReference type="NCBI Taxonomy" id="1980982"/>
    <lineage>
        <taxon>Archaea</taxon>
        <taxon>Nitrososphaerota</taxon>
        <taxon>Candidatus Wolframiiraptoraceae</taxon>
        <taxon>Candidatus Terraquivivens</taxon>
    </lineage>
</organism>
<dbReference type="EMBL" id="NDWU01000001">
    <property type="protein sequence ID" value="PUA34365.1"/>
    <property type="molecule type" value="Genomic_DNA"/>
</dbReference>